<reference evidence="2 3" key="1">
    <citation type="journal article" date="2016" name="Front. Microbiol.">
        <title>Comparative Genomics Analysis of Streptomyces Species Reveals Their Adaptation to the Marine Environment and Their Diversity at the Genomic Level.</title>
        <authorList>
            <person name="Tian X."/>
            <person name="Zhang Z."/>
            <person name="Yang T."/>
            <person name="Chen M."/>
            <person name="Li J."/>
            <person name="Chen F."/>
            <person name="Yang J."/>
            <person name="Li W."/>
            <person name="Zhang B."/>
            <person name="Zhang Z."/>
            <person name="Wu J."/>
            <person name="Zhang C."/>
            <person name="Long L."/>
            <person name="Xiao J."/>
        </authorList>
    </citation>
    <scope>NUCLEOTIDE SEQUENCE [LARGE SCALE GENOMIC DNA]</scope>
    <source>
        <strain evidence="2 3">SCSIO M10379</strain>
    </source>
</reference>
<comment type="caution">
    <text evidence="2">The sequence shown here is derived from an EMBL/GenBank/DDBJ whole genome shotgun (WGS) entry which is preliminary data.</text>
</comment>
<dbReference type="RefSeq" id="WP_069992119.1">
    <property type="nucleotide sequence ID" value="NZ_LJGV01000022.1"/>
</dbReference>
<sequence length="161" mass="18159">MVVRAPLAVFDLDGTLADVRHRLPFLQQRPRDWDAFFRAAADDPPLVKGVALALETAERCELAYLTGRPEHCRTDSVQWLRQHGLPAGRLLMRARDDRRPGRVVKPELLRLLARERTVALVVDDDEQVVAAYRRAGFQVVLADWMAAPAALEAAQEREGRT</sequence>
<dbReference type="Gene3D" id="3.40.50.1000">
    <property type="entry name" value="HAD superfamily/HAD-like"/>
    <property type="match status" value="1"/>
</dbReference>
<feature type="domain" description="Polynucleotide kinase PNKP phosphatase" evidence="1">
    <location>
        <begin position="9"/>
        <end position="140"/>
    </location>
</feature>
<proteinExistence type="predicted"/>
<protein>
    <submittedName>
        <fullName evidence="2">Nucleotidase</fullName>
    </submittedName>
</protein>
<dbReference type="InterPro" id="IPR036412">
    <property type="entry name" value="HAD-like_sf"/>
</dbReference>
<evidence type="ECO:0000313" key="3">
    <source>
        <dbReference type="Proteomes" id="UP000175829"/>
    </source>
</evidence>
<dbReference type="EMBL" id="LJGV01000022">
    <property type="protein sequence ID" value="OEU99158.1"/>
    <property type="molecule type" value="Genomic_DNA"/>
</dbReference>
<dbReference type="AlphaFoldDB" id="A0A1E7K5E3"/>
<evidence type="ECO:0000259" key="1">
    <source>
        <dbReference type="Pfam" id="PF25109"/>
    </source>
</evidence>
<dbReference type="InterPro" id="IPR056782">
    <property type="entry name" value="HAD_PNKP"/>
</dbReference>
<dbReference type="SUPFAM" id="SSF56784">
    <property type="entry name" value="HAD-like"/>
    <property type="match status" value="1"/>
</dbReference>
<accession>A0A1E7K5E3</accession>
<gene>
    <name evidence="2" type="ORF">AN217_16580</name>
</gene>
<dbReference type="InterPro" id="IPR023214">
    <property type="entry name" value="HAD_sf"/>
</dbReference>
<dbReference type="Pfam" id="PF25109">
    <property type="entry name" value="HAD_PNKP"/>
    <property type="match status" value="1"/>
</dbReference>
<evidence type="ECO:0000313" key="2">
    <source>
        <dbReference type="EMBL" id="OEU99158.1"/>
    </source>
</evidence>
<dbReference type="PATRIC" id="fig|943816.4.peg.2787"/>
<dbReference type="Proteomes" id="UP000175829">
    <property type="component" value="Unassembled WGS sequence"/>
</dbReference>
<name>A0A1E7K5E3_9ACTN</name>
<organism evidence="2 3">
    <name type="scientific">Streptomyces qinglanensis</name>
    <dbReference type="NCBI Taxonomy" id="943816"/>
    <lineage>
        <taxon>Bacteria</taxon>
        <taxon>Bacillati</taxon>
        <taxon>Actinomycetota</taxon>
        <taxon>Actinomycetes</taxon>
        <taxon>Kitasatosporales</taxon>
        <taxon>Streptomycetaceae</taxon>
        <taxon>Streptomyces</taxon>
    </lineage>
</organism>